<dbReference type="PANTHER" id="PTHR12510">
    <property type="entry name" value="TROPONIN C-AKIN-1 PROTEIN"/>
    <property type="match status" value="1"/>
</dbReference>
<dbReference type="InterPro" id="IPR009288">
    <property type="entry name" value="AIG2-like_dom"/>
</dbReference>
<dbReference type="AlphaFoldDB" id="A0AAV8C425"/>
<comment type="function">
    <text evidence="1">Putative gamma-glutamylcyclotransferase.</text>
</comment>
<dbReference type="PANTHER" id="PTHR12510:SF5">
    <property type="entry name" value="GAMMA-GLUTAMYLCYCLOTRANSFERASE FAMILY PROTEIN"/>
    <property type="match status" value="1"/>
</dbReference>
<evidence type="ECO:0000256" key="4">
    <source>
        <dbReference type="RuleBase" id="RU367036"/>
    </source>
</evidence>
<gene>
    <name evidence="6" type="ORF">LUZ62_083727</name>
</gene>
<dbReference type="Proteomes" id="UP001140206">
    <property type="component" value="Chromosome 5"/>
</dbReference>
<organism evidence="6 7">
    <name type="scientific">Rhynchospora pubera</name>
    <dbReference type="NCBI Taxonomy" id="906938"/>
    <lineage>
        <taxon>Eukaryota</taxon>
        <taxon>Viridiplantae</taxon>
        <taxon>Streptophyta</taxon>
        <taxon>Embryophyta</taxon>
        <taxon>Tracheophyta</taxon>
        <taxon>Spermatophyta</taxon>
        <taxon>Magnoliopsida</taxon>
        <taxon>Liliopsida</taxon>
        <taxon>Poales</taxon>
        <taxon>Cyperaceae</taxon>
        <taxon>Cyperoideae</taxon>
        <taxon>Rhynchosporeae</taxon>
        <taxon>Rhynchospora</taxon>
    </lineage>
</organism>
<dbReference type="InterPro" id="IPR039126">
    <property type="entry name" value="GGACT"/>
</dbReference>
<comment type="caution">
    <text evidence="6">The sequence shown here is derived from an EMBL/GenBank/DDBJ whole genome shotgun (WGS) entry which is preliminary data.</text>
</comment>
<dbReference type="InterPro" id="IPR036568">
    <property type="entry name" value="GGCT-like_sf"/>
</dbReference>
<dbReference type="GO" id="GO:0005829">
    <property type="term" value="C:cytosol"/>
    <property type="evidence" value="ECO:0007669"/>
    <property type="project" value="TreeGrafter"/>
</dbReference>
<protein>
    <recommendedName>
        <fullName evidence="4">Gamma-glutamylcyclotransferase family protein</fullName>
    </recommendedName>
</protein>
<reference evidence="6" key="1">
    <citation type="submission" date="2022-08" db="EMBL/GenBank/DDBJ databases">
        <authorList>
            <person name="Marques A."/>
        </authorList>
    </citation>
    <scope>NUCLEOTIDE SEQUENCE</scope>
    <source>
        <strain evidence="6">RhyPub2mFocal</strain>
        <tissue evidence="6">Leaves</tissue>
    </source>
</reference>
<evidence type="ECO:0000259" key="5">
    <source>
        <dbReference type="Pfam" id="PF06094"/>
    </source>
</evidence>
<proteinExistence type="inferred from homology"/>
<evidence type="ECO:0000256" key="2">
    <source>
        <dbReference type="ARBA" id="ARBA00008861"/>
    </source>
</evidence>
<dbReference type="Gene3D" id="3.10.490.10">
    <property type="entry name" value="Gamma-glutamyl cyclotransferase-like"/>
    <property type="match status" value="1"/>
</dbReference>
<dbReference type="GO" id="GO:0061929">
    <property type="term" value="F:gamma-glutamylaminecyclotransferase activity"/>
    <property type="evidence" value="ECO:0007669"/>
    <property type="project" value="InterPro"/>
</dbReference>
<evidence type="ECO:0000256" key="1">
    <source>
        <dbReference type="ARBA" id="ARBA00002782"/>
    </source>
</evidence>
<comment type="similarity">
    <text evidence="2 4">Belongs to the gamma-glutamylcyclotransferase family.</text>
</comment>
<dbReference type="Pfam" id="PF06094">
    <property type="entry name" value="GGACT"/>
    <property type="match status" value="1"/>
</dbReference>
<dbReference type="CDD" id="cd06661">
    <property type="entry name" value="GGCT_like"/>
    <property type="match status" value="1"/>
</dbReference>
<accession>A0AAV8C425</accession>
<evidence type="ECO:0000256" key="3">
    <source>
        <dbReference type="PIRSR" id="PIRSR639126-1"/>
    </source>
</evidence>
<sequence>MATDEHPTTITIFVYGTLKTGFPNYHVLSDFLTAGDISLLSPSATTAAPYPLVVGPRAVPVPFLLPLPSAAGSHLVSGELVSVSPRALSALDSFEGVPHGHYERRPVVVKTAGEGAKELEAQAYFAHRGFAEEMWRRSGEKGFAEYTRDMALHYVKDQDRPHHITTLAQVIATFLHNQMP</sequence>
<evidence type="ECO:0000313" key="6">
    <source>
        <dbReference type="EMBL" id="KAJ4749322.1"/>
    </source>
</evidence>
<feature type="domain" description="Gamma-glutamylcyclotransferase AIG2-like" evidence="5">
    <location>
        <begin position="12"/>
        <end position="128"/>
    </location>
</feature>
<name>A0AAV8C425_9POAL</name>
<keyword evidence="7" id="KW-1185">Reference proteome</keyword>
<feature type="active site" description="Proton acceptor" evidence="3">
    <location>
        <position position="95"/>
    </location>
</feature>
<dbReference type="EMBL" id="JAMFTS010000005">
    <property type="protein sequence ID" value="KAJ4749322.1"/>
    <property type="molecule type" value="Genomic_DNA"/>
</dbReference>
<dbReference type="InterPro" id="IPR013024">
    <property type="entry name" value="GGCT-like"/>
</dbReference>
<evidence type="ECO:0000313" key="7">
    <source>
        <dbReference type="Proteomes" id="UP001140206"/>
    </source>
</evidence>
<dbReference type="SUPFAM" id="SSF110857">
    <property type="entry name" value="Gamma-glutamyl cyclotransferase-like"/>
    <property type="match status" value="1"/>
</dbReference>